<dbReference type="PROSITE" id="PS50885">
    <property type="entry name" value="HAMP"/>
    <property type="match status" value="1"/>
</dbReference>
<dbReference type="InterPro" id="IPR003660">
    <property type="entry name" value="HAMP_dom"/>
</dbReference>
<keyword evidence="5 9" id="KW-0472">Membrane</keyword>
<gene>
    <name evidence="12" type="ORF">J2S19_004362</name>
</gene>
<evidence type="ECO:0000256" key="4">
    <source>
        <dbReference type="ARBA" id="ARBA00022989"/>
    </source>
</evidence>
<evidence type="ECO:0000256" key="7">
    <source>
        <dbReference type="ARBA" id="ARBA00029447"/>
    </source>
</evidence>
<dbReference type="Pfam" id="PF00015">
    <property type="entry name" value="MCPsignal"/>
    <property type="match status" value="1"/>
</dbReference>
<feature type="transmembrane region" description="Helical" evidence="9">
    <location>
        <begin position="183"/>
        <end position="204"/>
    </location>
</feature>
<keyword evidence="13" id="KW-1185">Reference proteome</keyword>
<evidence type="ECO:0000259" key="10">
    <source>
        <dbReference type="PROSITE" id="PS50111"/>
    </source>
</evidence>
<dbReference type="PANTHER" id="PTHR32089:SF112">
    <property type="entry name" value="LYSOZYME-LIKE PROTEIN-RELATED"/>
    <property type="match status" value="1"/>
</dbReference>
<feature type="domain" description="HAMP" evidence="11">
    <location>
        <begin position="207"/>
        <end position="261"/>
    </location>
</feature>
<dbReference type="CDD" id="cd06225">
    <property type="entry name" value="HAMP"/>
    <property type="match status" value="1"/>
</dbReference>
<comment type="similarity">
    <text evidence="7">Belongs to the methyl-accepting chemotaxis (MCP) protein family.</text>
</comment>
<proteinExistence type="inferred from homology"/>
<dbReference type="RefSeq" id="WP_307345790.1">
    <property type="nucleotide sequence ID" value="NZ_JAUSUD010000029.1"/>
</dbReference>
<dbReference type="PANTHER" id="PTHR32089">
    <property type="entry name" value="METHYL-ACCEPTING CHEMOTAXIS PROTEIN MCPB"/>
    <property type="match status" value="1"/>
</dbReference>
<dbReference type="Proteomes" id="UP001234495">
    <property type="component" value="Unassembled WGS sequence"/>
</dbReference>
<evidence type="ECO:0000256" key="5">
    <source>
        <dbReference type="ARBA" id="ARBA00023136"/>
    </source>
</evidence>
<dbReference type="EMBL" id="JAUSUD010000029">
    <property type="protein sequence ID" value="MDQ0233037.1"/>
    <property type="molecule type" value="Genomic_DNA"/>
</dbReference>
<comment type="caution">
    <text evidence="12">The sequence shown here is derived from an EMBL/GenBank/DDBJ whole genome shotgun (WGS) entry which is preliminary data.</text>
</comment>
<evidence type="ECO:0000256" key="2">
    <source>
        <dbReference type="ARBA" id="ARBA00022475"/>
    </source>
</evidence>
<dbReference type="SUPFAM" id="SSF58104">
    <property type="entry name" value="Methyl-accepting chemotaxis protein (MCP) signaling domain"/>
    <property type="match status" value="1"/>
</dbReference>
<keyword evidence="3 9" id="KW-0812">Transmembrane</keyword>
<dbReference type="SMART" id="SM00283">
    <property type="entry name" value="MA"/>
    <property type="match status" value="1"/>
</dbReference>
<dbReference type="InterPro" id="IPR029151">
    <property type="entry name" value="Sensor-like_sf"/>
</dbReference>
<dbReference type="Gene3D" id="1.10.287.950">
    <property type="entry name" value="Methyl-accepting chemotaxis protein"/>
    <property type="match status" value="1"/>
</dbReference>
<evidence type="ECO:0000256" key="6">
    <source>
        <dbReference type="ARBA" id="ARBA00023224"/>
    </source>
</evidence>
<evidence type="ECO:0000256" key="9">
    <source>
        <dbReference type="SAM" id="Phobius"/>
    </source>
</evidence>
<comment type="subcellular location">
    <subcellularLocation>
        <location evidence="1">Cell membrane</location>
        <topology evidence="1">Multi-pass membrane protein</topology>
    </subcellularLocation>
</comment>
<reference evidence="12 13" key="1">
    <citation type="submission" date="2023-07" db="EMBL/GenBank/DDBJ databases">
        <title>Genomic Encyclopedia of Type Strains, Phase IV (KMG-IV): sequencing the most valuable type-strain genomes for metagenomic binning, comparative biology and taxonomic classification.</title>
        <authorList>
            <person name="Goeker M."/>
        </authorList>
    </citation>
    <scope>NUCLEOTIDE SEQUENCE [LARGE SCALE GENOMIC DNA]</scope>
    <source>
        <strain evidence="12 13">DSM 29005</strain>
    </source>
</reference>
<name>A0ABT9ZL55_9BACI</name>
<dbReference type="SUPFAM" id="SSF103190">
    <property type="entry name" value="Sensory domain-like"/>
    <property type="match status" value="1"/>
</dbReference>
<evidence type="ECO:0000259" key="11">
    <source>
        <dbReference type="PROSITE" id="PS50885"/>
    </source>
</evidence>
<keyword evidence="4 9" id="KW-1133">Transmembrane helix</keyword>
<evidence type="ECO:0000256" key="1">
    <source>
        <dbReference type="ARBA" id="ARBA00004651"/>
    </source>
</evidence>
<sequence>MKIKNFKIGTKINLLIIGVILFLSVIIGIVTGVQVDKAMNNVFSDRVKVVSELSYNWLDETYDGDWSLKDGELYKGDVKINDNHEIMDKIGEITKGVANVFQGDTTVATNVVVDGERRVGQKAAPAISDVVLNSKEEYLGEADISGEKYLTLYMPIKNGDGEIIGMWMVGPKINVITETVQSILSILSAIIFISGIIAVIYSIIFTKKIVRPIKTINNQLKEISDGEGDLTKELSIDSRDEVGELANSFNRMIGSLRTMISQVGATSNEVTASSEELSASAEQTLQATGHIASSIQEVASGAEMQEQGALESSQTMKEMAIGIQQVAETTSTVSDLATETNQNAHLGNESIQKAIKQMNEIHSSVNNSAAVIKKLGDQSNRIGTITEVITGIANQTNLLALNAAIEAARAGEHGKGFAVVAEEVRKLAEQSKDSADEITSLISQIQVDTTHAVDLMDKGAVEASLGMDVIHETSEGFQKILQSIEEVTTQIQEVSAVTEEMSASIEEVNAMMEEMAHISQDSANNTQNVASAAEEQMASMEEITSSAASLSKIAEDLQKLVNKFKVNE</sequence>
<dbReference type="Pfam" id="PF00672">
    <property type="entry name" value="HAMP"/>
    <property type="match status" value="1"/>
</dbReference>
<dbReference type="Gene3D" id="6.10.340.10">
    <property type="match status" value="1"/>
</dbReference>
<evidence type="ECO:0000313" key="12">
    <source>
        <dbReference type="EMBL" id="MDQ0233037.1"/>
    </source>
</evidence>
<dbReference type="InterPro" id="IPR033463">
    <property type="entry name" value="sCache_3"/>
</dbReference>
<dbReference type="CDD" id="cd11386">
    <property type="entry name" value="MCP_signal"/>
    <property type="match status" value="1"/>
</dbReference>
<evidence type="ECO:0000256" key="8">
    <source>
        <dbReference type="PROSITE-ProRule" id="PRU00284"/>
    </source>
</evidence>
<dbReference type="InterPro" id="IPR004089">
    <property type="entry name" value="MCPsignal_dom"/>
</dbReference>
<feature type="domain" description="Methyl-accepting transducer" evidence="10">
    <location>
        <begin position="280"/>
        <end position="516"/>
    </location>
</feature>
<feature type="transmembrane region" description="Helical" evidence="9">
    <location>
        <begin position="12"/>
        <end position="33"/>
    </location>
</feature>
<keyword evidence="2" id="KW-1003">Cell membrane</keyword>
<organism evidence="12 13">
    <name type="scientific">Metabacillus malikii</name>
    <dbReference type="NCBI Taxonomy" id="1504265"/>
    <lineage>
        <taxon>Bacteria</taxon>
        <taxon>Bacillati</taxon>
        <taxon>Bacillota</taxon>
        <taxon>Bacilli</taxon>
        <taxon>Bacillales</taxon>
        <taxon>Bacillaceae</taxon>
        <taxon>Metabacillus</taxon>
    </lineage>
</organism>
<protein>
    <submittedName>
        <fullName evidence="12">Methyl-accepting chemotaxis protein</fullName>
    </submittedName>
</protein>
<accession>A0ABT9ZL55</accession>
<evidence type="ECO:0000313" key="13">
    <source>
        <dbReference type="Proteomes" id="UP001234495"/>
    </source>
</evidence>
<evidence type="ECO:0000256" key="3">
    <source>
        <dbReference type="ARBA" id="ARBA00022692"/>
    </source>
</evidence>
<dbReference type="SMART" id="SM00304">
    <property type="entry name" value="HAMP"/>
    <property type="match status" value="1"/>
</dbReference>
<dbReference type="PROSITE" id="PS50111">
    <property type="entry name" value="CHEMOTAXIS_TRANSDUC_2"/>
    <property type="match status" value="1"/>
</dbReference>
<dbReference type="Pfam" id="PF17202">
    <property type="entry name" value="sCache_3_3"/>
    <property type="match status" value="1"/>
</dbReference>
<keyword evidence="6 8" id="KW-0807">Transducer</keyword>